<name>A0A8J2NYA0_9HEXA</name>
<reference evidence="1" key="1">
    <citation type="submission" date="2021-06" db="EMBL/GenBank/DDBJ databases">
        <authorList>
            <person name="Hodson N. C."/>
            <person name="Mongue J. A."/>
            <person name="Jaron S. K."/>
        </authorList>
    </citation>
    <scope>NUCLEOTIDE SEQUENCE</scope>
</reference>
<proteinExistence type="predicted"/>
<protein>
    <submittedName>
        <fullName evidence="1">Uncharacterized protein</fullName>
    </submittedName>
</protein>
<keyword evidence="2" id="KW-1185">Reference proteome</keyword>
<accession>A0A8J2NYA0</accession>
<gene>
    <name evidence="1" type="ORF">AFUS01_LOCUS12498</name>
</gene>
<comment type="caution">
    <text evidence="1">The sequence shown here is derived from an EMBL/GenBank/DDBJ whole genome shotgun (WGS) entry which is preliminary data.</text>
</comment>
<organism evidence="1 2">
    <name type="scientific">Allacma fusca</name>
    <dbReference type="NCBI Taxonomy" id="39272"/>
    <lineage>
        <taxon>Eukaryota</taxon>
        <taxon>Metazoa</taxon>
        <taxon>Ecdysozoa</taxon>
        <taxon>Arthropoda</taxon>
        <taxon>Hexapoda</taxon>
        <taxon>Collembola</taxon>
        <taxon>Symphypleona</taxon>
        <taxon>Sminthuridae</taxon>
        <taxon>Allacma</taxon>
    </lineage>
</organism>
<dbReference type="Proteomes" id="UP000708208">
    <property type="component" value="Unassembled WGS sequence"/>
</dbReference>
<feature type="non-terminal residue" evidence="1">
    <location>
        <position position="1"/>
    </location>
</feature>
<sequence>PQNGVLSPGSIPVMSYFFPGADQPSPDYFCLLR</sequence>
<evidence type="ECO:0000313" key="1">
    <source>
        <dbReference type="EMBL" id="CAG7723408.1"/>
    </source>
</evidence>
<dbReference type="AlphaFoldDB" id="A0A8J2NYA0"/>
<dbReference type="EMBL" id="CAJVCH010098884">
    <property type="protein sequence ID" value="CAG7723408.1"/>
    <property type="molecule type" value="Genomic_DNA"/>
</dbReference>
<evidence type="ECO:0000313" key="2">
    <source>
        <dbReference type="Proteomes" id="UP000708208"/>
    </source>
</evidence>